<evidence type="ECO:0000313" key="13">
    <source>
        <dbReference type="Proteomes" id="UP000001823"/>
    </source>
</evidence>
<dbReference type="CDD" id="cd18548">
    <property type="entry name" value="ABC_6TM_Tm287_like"/>
    <property type="match status" value="1"/>
</dbReference>
<dbReference type="Pfam" id="PF00005">
    <property type="entry name" value="ABC_tran"/>
    <property type="match status" value="1"/>
</dbReference>
<gene>
    <name evidence="12" type="ordered locus">CPF_0506</name>
</gene>
<feature type="transmembrane region" description="Helical" evidence="9">
    <location>
        <begin position="342"/>
        <end position="365"/>
    </location>
</feature>
<dbReference type="GO" id="GO:0005886">
    <property type="term" value="C:plasma membrane"/>
    <property type="evidence" value="ECO:0007669"/>
    <property type="project" value="UniProtKB-SubCell"/>
</dbReference>
<dbReference type="Proteomes" id="UP000001823">
    <property type="component" value="Chromosome"/>
</dbReference>
<organism evidence="12 13">
    <name type="scientific">Clostridium perfringens (strain ATCC 13124 / DSM 756 / JCM 1290 / NCIMB 6125 / NCTC 8237 / Type A)</name>
    <dbReference type="NCBI Taxonomy" id="195103"/>
    <lineage>
        <taxon>Bacteria</taxon>
        <taxon>Bacillati</taxon>
        <taxon>Bacillota</taxon>
        <taxon>Clostridia</taxon>
        <taxon>Eubacteriales</taxon>
        <taxon>Clostridiaceae</taxon>
        <taxon>Clostridium</taxon>
    </lineage>
</organism>
<dbReference type="SMART" id="SM00382">
    <property type="entry name" value="AAA"/>
    <property type="match status" value="1"/>
</dbReference>
<dbReference type="STRING" id="195103.CPF_0506"/>
<feature type="transmembrane region" description="Helical" evidence="9">
    <location>
        <begin position="422"/>
        <end position="445"/>
    </location>
</feature>
<dbReference type="InterPro" id="IPR003593">
    <property type="entry name" value="AAA+_ATPase"/>
</dbReference>
<feature type="transmembrane region" description="Helical" evidence="9">
    <location>
        <begin position="245"/>
        <end position="268"/>
    </location>
</feature>
<dbReference type="GO" id="GO:0140359">
    <property type="term" value="F:ABC-type transporter activity"/>
    <property type="evidence" value="ECO:0007669"/>
    <property type="project" value="InterPro"/>
</dbReference>
<dbReference type="InterPro" id="IPR003439">
    <property type="entry name" value="ABC_transporter-like_ATP-bd"/>
</dbReference>
<keyword evidence="2" id="KW-0813">Transport</keyword>
<dbReference type="FunFam" id="3.40.50.300:FF:000854">
    <property type="entry name" value="Multidrug ABC transporter ATP-binding protein"/>
    <property type="match status" value="1"/>
</dbReference>
<evidence type="ECO:0000256" key="3">
    <source>
        <dbReference type="ARBA" id="ARBA00022475"/>
    </source>
</evidence>
<dbReference type="PROSITE" id="PS50893">
    <property type="entry name" value="ABC_TRANSPORTER_2"/>
    <property type="match status" value="1"/>
</dbReference>
<evidence type="ECO:0000256" key="8">
    <source>
        <dbReference type="ARBA" id="ARBA00023136"/>
    </source>
</evidence>
<keyword evidence="5" id="KW-0547">Nucleotide-binding</keyword>
<keyword evidence="13" id="KW-1185">Reference proteome</keyword>
<feature type="transmembrane region" description="Helical" evidence="9">
    <location>
        <begin position="465"/>
        <end position="483"/>
    </location>
</feature>
<proteinExistence type="predicted"/>
<dbReference type="Pfam" id="PF00664">
    <property type="entry name" value="ABC_membrane"/>
    <property type="match status" value="1"/>
</dbReference>
<dbReference type="eggNOG" id="COG1132">
    <property type="taxonomic scope" value="Bacteria"/>
</dbReference>
<dbReference type="InterPro" id="IPR011527">
    <property type="entry name" value="ABC1_TM_dom"/>
</dbReference>
<dbReference type="SUPFAM" id="SSF52540">
    <property type="entry name" value="P-loop containing nucleoside triphosphate hydrolases"/>
    <property type="match status" value="1"/>
</dbReference>
<dbReference type="AlphaFoldDB" id="A0A0H2YR33"/>
<evidence type="ECO:0000256" key="5">
    <source>
        <dbReference type="ARBA" id="ARBA00022741"/>
    </source>
</evidence>
<dbReference type="HOGENOM" id="CLU_000604_51_1_9"/>
<evidence type="ECO:0000256" key="2">
    <source>
        <dbReference type="ARBA" id="ARBA00022448"/>
    </source>
</evidence>
<dbReference type="Gene3D" id="1.20.1560.10">
    <property type="entry name" value="ABC transporter type 1, transmembrane domain"/>
    <property type="match status" value="1"/>
</dbReference>
<dbReference type="PANTHER" id="PTHR24221:SF276">
    <property type="entry name" value="ABC TRANSPORTER, ATP-BINDING_PERMEASE PROTEIN"/>
    <property type="match status" value="1"/>
</dbReference>
<evidence type="ECO:0000256" key="9">
    <source>
        <dbReference type="SAM" id="Phobius"/>
    </source>
</evidence>
<keyword evidence="8 9" id="KW-0472">Membrane</keyword>
<reference evidence="12 13" key="1">
    <citation type="journal article" date="2006" name="Genome Res.">
        <title>Skewed genomic variability in strains of the toxigenic bacterial pathogen, Clostridium perfringens.</title>
        <authorList>
            <person name="Myers G.S."/>
            <person name="Rasko D.A."/>
            <person name="Cheung J.K."/>
            <person name="Ravel J."/>
            <person name="Seshadri R."/>
            <person name="Deboy R.T."/>
            <person name="Ren Q."/>
            <person name="Varga J."/>
            <person name="Awad M.M."/>
            <person name="Brinkac L.M."/>
            <person name="Daugherty S.C."/>
            <person name="Haft D.H."/>
            <person name="Dodson R.J."/>
            <person name="Madupu R."/>
            <person name="Nelson W.C."/>
            <person name="Rosovitz M.J."/>
            <person name="Sullivan S.A."/>
            <person name="Khouri H."/>
            <person name="Dimitrov G.I."/>
            <person name="Watkins K.L."/>
            <person name="Mulligan S."/>
            <person name="Benton J."/>
            <person name="Radune D."/>
            <person name="Fisher D.J."/>
            <person name="Atkins H.S."/>
            <person name="Hiscox T."/>
            <person name="Jost B.H."/>
            <person name="Billington S.J."/>
            <person name="Songer J.G."/>
            <person name="McClane B.A."/>
            <person name="Titball R.W."/>
            <person name="Rood J.I."/>
            <person name="Melville S.B."/>
            <person name="Paulsen I.T."/>
        </authorList>
    </citation>
    <scope>NUCLEOTIDE SEQUENCE [LARGE SCALE GENOMIC DNA]</scope>
    <source>
        <strain evidence="13">ATCC 13124 / DSM 756 / JCM 1290 / NCIMB 6125 / NCTC 8237 / S 107 / Type A</strain>
    </source>
</reference>
<dbReference type="PaxDb" id="195103-CPF_0506"/>
<dbReference type="PANTHER" id="PTHR24221">
    <property type="entry name" value="ATP-BINDING CASSETTE SUB-FAMILY B"/>
    <property type="match status" value="1"/>
</dbReference>
<accession>A0A0H2YR33</accession>
<dbReference type="KEGG" id="cpf:CPF_0506"/>
<evidence type="ECO:0000259" key="10">
    <source>
        <dbReference type="PROSITE" id="PS50893"/>
    </source>
</evidence>
<keyword evidence="7 9" id="KW-1133">Transmembrane helix</keyword>
<feature type="domain" description="ABC transmembrane type-1" evidence="11">
    <location>
        <begin position="231"/>
        <end position="485"/>
    </location>
</feature>
<dbReference type="GO" id="GO:0016887">
    <property type="term" value="F:ATP hydrolysis activity"/>
    <property type="evidence" value="ECO:0007669"/>
    <property type="project" value="InterPro"/>
</dbReference>
<dbReference type="InterPro" id="IPR036640">
    <property type="entry name" value="ABC1_TM_sf"/>
</dbReference>
<evidence type="ECO:0000313" key="12">
    <source>
        <dbReference type="EMBL" id="ABG83378.1"/>
    </source>
</evidence>
<dbReference type="EMBL" id="CP000246">
    <property type="protein sequence ID" value="ABG83378.1"/>
    <property type="molecule type" value="Genomic_DNA"/>
</dbReference>
<evidence type="ECO:0000256" key="1">
    <source>
        <dbReference type="ARBA" id="ARBA00004651"/>
    </source>
</evidence>
<feature type="transmembrane region" description="Helical" evidence="9">
    <location>
        <begin position="316"/>
        <end position="336"/>
    </location>
</feature>
<keyword evidence="4 9" id="KW-0812">Transmembrane</keyword>
<evidence type="ECO:0000256" key="7">
    <source>
        <dbReference type="ARBA" id="ARBA00022989"/>
    </source>
</evidence>
<name>A0A0H2YR33_CLOP1</name>
<comment type="subcellular location">
    <subcellularLocation>
        <location evidence="1">Cell membrane</location>
        <topology evidence="1">Multi-pass membrane protein</topology>
    </subcellularLocation>
</comment>
<dbReference type="RefSeq" id="WP_011590234.1">
    <property type="nucleotide sequence ID" value="NC_008261.1"/>
</dbReference>
<dbReference type="InterPro" id="IPR039421">
    <property type="entry name" value="Type_1_exporter"/>
</dbReference>
<feature type="domain" description="ABC transporter" evidence="10">
    <location>
        <begin position="520"/>
        <end position="755"/>
    </location>
</feature>
<evidence type="ECO:0000256" key="4">
    <source>
        <dbReference type="ARBA" id="ARBA00022692"/>
    </source>
</evidence>
<dbReference type="Gene3D" id="3.40.50.300">
    <property type="entry name" value="P-loop containing nucleotide triphosphate hydrolases"/>
    <property type="match status" value="1"/>
</dbReference>
<keyword evidence="3" id="KW-1003">Cell membrane</keyword>
<evidence type="ECO:0000259" key="11">
    <source>
        <dbReference type="PROSITE" id="PS50929"/>
    </source>
</evidence>
<dbReference type="InterPro" id="IPR027417">
    <property type="entry name" value="P-loop_NTPase"/>
</dbReference>
<keyword evidence="6" id="KW-0067">ATP-binding</keyword>
<dbReference type="InterPro" id="IPR017871">
    <property type="entry name" value="ABC_transporter-like_CS"/>
</dbReference>
<protein>
    <submittedName>
        <fullName evidence="12">ABC transporter, permease/ATP-binding protein</fullName>
    </submittedName>
</protein>
<dbReference type="SUPFAM" id="SSF90123">
    <property type="entry name" value="ABC transporter transmembrane region"/>
    <property type="match status" value="1"/>
</dbReference>
<dbReference type="PROSITE" id="PS50929">
    <property type="entry name" value="ABC_TM1F"/>
    <property type="match status" value="1"/>
</dbReference>
<evidence type="ECO:0000256" key="6">
    <source>
        <dbReference type="ARBA" id="ARBA00022840"/>
    </source>
</evidence>
<sequence length="765" mass="84558">MSKLIKYLKPFTASILAVIVLLFAQAMFDLSLPDYMSNIVNVGIQQGGIENAVPKVISKSEFDKLTLFMSKDEKEKVESNYTLLDKGNLSQSEYDEYVKDYPALEKENICKLNTKDKEIINELNPIMGKAMIVVGGIEEKGLQGVMGNSSLTGASDNSKANMEESAPKEGQIQGMPANTDPFFMIKNMPEAQKNDMLKQINEKFESMPESMVTQTAATFIKAQYTDLGMNIEKIQSQYILKTGGIMILLAFGSMIAAVSVTLIAARVAAGFGRNLRSKVFGKVVRFSNAEFDKFSTASLITRSTNDIQQIQTLMVLLLRIVFYAPILGLGGIFRVVKTDTGMSWIIAVALAAILSLVIVLFGLAIPKFKLVQKLVDKLNLVARESLTGMLVIRAFNTEKYQENKFDGVNKDLTRTNLFVSRIMGGMMPLMMLIMNLITILIVWVGAHNVNDGVMQVGDMMAFIQYTMQIIMAFLMISMVSVMLPRASVSGQRIAEVLETKESIKDPEKNDEFNKNKKGYIEFKNVSFKYPGAEEYVLKDISFTAKPGETTAFIGGTGSGKSTLVNLVPRFYDVTEGEILVDGTDIRKVSQHDLREKIGYVPQKGILFSGTIESNLKYGNEDALLEELEEAANIAQASEFINTKALKYAEEISQGGTNVSGGQKQRLSIARALVKNPDVYIFDDSFSALDFKTDAAVRKALNEKTSHSTMLIVAQRISTIMGANQIIVLDEGKIVGKGTHKELLENCEVYKQIALSQLSKEELSNE</sequence>
<dbReference type="PROSITE" id="PS00211">
    <property type="entry name" value="ABC_TRANSPORTER_1"/>
    <property type="match status" value="1"/>
</dbReference>
<dbReference type="GO" id="GO:0005524">
    <property type="term" value="F:ATP binding"/>
    <property type="evidence" value="ECO:0007669"/>
    <property type="project" value="UniProtKB-KW"/>
</dbReference>